<reference evidence="2 3" key="1">
    <citation type="journal article" date="2016" name="Arch. Microbiol.">
        <title>Streptomyces zhihengii sp. nov., isolated from rhizospheric soil of Psammosilene tunicoides.</title>
        <authorList>
            <person name="Huang M.J."/>
            <person name="Fei J.J."/>
            <person name="Salam N."/>
            <person name="Kim C.J."/>
            <person name="Hozzein W.N."/>
            <person name="Xiao M."/>
            <person name="Huang H.Q."/>
            <person name="Li W.J."/>
        </authorList>
    </citation>
    <scope>NUCLEOTIDE SEQUENCE [LARGE SCALE GENOMIC DNA]</scope>
    <source>
        <strain evidence="2 3">YIM T102</strain>
    </source>
</reference>
<keyword evidence="3" id="KW-1185">Reference proteome</keyword>
<dbReference type="RefSeq" id="WP_205374898.1">
    <property type="nucleotide sequence ID" value="NZ_JAFEJA010000001.1"/>
</dbReference>
<comment type="caution">
    <text evidence="2">The sequence shown here is derived from an EMBL/GenBank/DDBJ whole genome shotgun (WGS) entry which is preliminary data.</text>
</comment>
<organism evidence="2 3">
    <name type="scientific">Streptomyces zhihengii</name>
    <dbReference type="NCBI Taxonomy" id="1818004"/>
    <lineage>
        <taxon>Bacteria</taxon>
        <taxon>Bacillati</taxon>
        <taxon>Actinomycetota</taxon>
        <taxon>Actinomycetes</taxon>
        <taxon>Kitasatosporales</taxon>
        <taxon>Streptomycetaceae</taxon>
        <taxon>Streptomyces</taxon>
    </lineage>
</organism>
<name>A0ABS2UVA2_9ACTN</name>
<protein>
    <recommendedName>
        <fullName evidence="4">SPOR domain-containing protein</fullName>
    </recommendedName>
</protein>
<dbReference type="Proteomes" id="UP000664109">
    <property type="component" value="Unassembled WGS sequence"/>
</dbReference>
<evidence type="ECO:0008006" key="4">
    <source>
        <dbReference type="Google" id="ProtNLM"/>
    </source>
</evidence>
<accession>A0ABS2UVA2</accession>
<feature type="region of interest" description="Disordered" evidence="1">
    <location>
        <begin position="1"/>
        <end position="55"/>
    </location>
</feature>
<evidence type="ECO:0000256" key="1">
    <source>
        <dbReference type="SAM" id="MobiDB-lite"/>
    </source>
</evidence>
<evidence type="ECO:0000313" key="3">
    <source>
        <dbReference type="Proteomes" id="UP000664109"/>
    </source>
</evidence>
<evidence type="ECO:0000313" key="2">
    <source>
        <dbReference type="EMBL" id="MBM9620988.1"/>
    </source>
</evidence>
<sequence>MSRSGEVSWRVRFTNPDGSMDSEAGFLTAEEAREYAQEEDALSPGPADASVRWHP</sequence>
<gene>
    <name evidence="2" type="ORF">JE024_20045</name>
</gene>
<proteinExistence type="predicted"/>
<dbReference type="EMBL" id="JAFEJA010000001">
    <property type="protein sequence ID" value="MBM9620988.1"/>
    <property type="molecule type" value="Genomic_DNA"/>
</dbReference>